<dbReference type="InterPro" id="IPR029060">
    <property type="entry name" value="PIN-like_dom_sf"/>
</dbReference>
<evidence type="ECO:0000313" key="3">
    <source>
        <dbReference type="Proteomes" id="UP000184315"/>
    </source>
</evidence>
<evidence type="ECO:0000259" key="1">
    <source>
        <dbReference type="SMART" id="SM00670"/>
    </source>
</evidence>
<name>A0A1J1LQ92_9CYAN</name>
<dbReference type="NCBIfam" id="TIGR00305">
    <property type="entry name" value="putative toxin-antitoxin system toxin component, PIN family"/>
    <property type="match status" value="1"/>
</dbReference>
<dbReference type="AlphaFoldDB" id="A0A1J1LQ92"/>
<dbReference type="EMBL" id="CZDF01000171">
    <property type="protein sequence ID" value="CUR34178.1"/>
    <property type="molecule type" value="Genomic_DNA"/>
</dbReference>
<organism evidence="2 3">
    <name type="scientific">Planktothrix tepida PCC 9214</name>
    <dbReference type="NCBI Taxonomy" id="671072"/>
    <lineage>
        <taxon>Bacteria</taxon>
        <taxon>Bacillati</taxon>
        <taxon>Cyanobacteriota</taxon>
        <taxon>Cyanophyceae</taxon>
        <taxon>Oscillatoriophycideae</taxon>
        <taxon>Oscillatoriales</taxon>
        <taxon>Microcoleaceae</taxon>
        <taxon>Planktothrix</taxon>
    </lineage>
</organism>
<dbReference type="SUPFAM" id="SSF88723">
    <property type="entry name" value="PIN domain-like"/>
    <property type="match status" value="1"/>
</dbReference>
<dbReference type="OrthoDB" id="9802272at2"/>
<protein>
    <submittedName>
        <fullName evidence="2">Predicted nucleic acid-binding protein, contains PIN domain</fullName>
    </submittedName>
</protein>
<reference evidence="3" key="1">
    <citation type="submission" date="2015-10" db="EMBL/GenBank/DDBJ databases">
        <authorList>
            <person name="Regsiter A."/>
            <person name="william w."/>
        </authorList>
    </citation>
    <scope>NUCLEOTIDE SEQUENCE [LARGE SCALE GENOMIC DNA]</scope>
</reference>
<dbReference type="Pfam" id="PF13470">
    <property type="entry name" value="PIN_3"/>
    <property type="match status" value="1"/>
</dbReference>
<evidence type="ECO:0000313" key="2">
    <source>
        <dbReference type="EMBL" id="CUR34178.1"/>
    </source>
</evidence>
<dbReference type="InterPro" id="IPR002716">
    <property type="entry name" value="PIN_dom"/>
</dbReference>
<feature type="domain" description="PIN" evidence="1">
    <location>
        <begin position="1"/>
        <end position="113"/>
    </location>
</feature>
<dbReference type="InterPro" id="IPR002850">
    <property type="entry name" value="PIN_toxin-like"/>
</dbReference>
<keyword evidence="3" id="KW-1185">Reference proteome</keyword>
<dbReference type="Gene3D" id="3.40.50.1010">
    <property type="entry name" value="5'-nuclease"/>
    <property type="match status" value="1"/>
</dbReference>
<sequence>MKVIIDTNVLVSAVLKGRNPRIVIQFVADHPNYEWIISPEILTEYKEVLNRPKFPLTEEIRTEWLTFIEQFTTVLEVNVEVDFPRDRKDAKFLACAVVAKADFLITGDRDLTEVKTWEDTKIISVSLFKQLVIDASS</sequence>
<proteinExistence type="predicted"/>
<dbReference type="STRING" id="671072.PL9214640185"/>
<dbReference type="PANTHER" id="PTHR34610">
    <property type="entry name" value="SSL7007 PROTEIN"/>
    <property type="match status" value="1"/>
</dbReference>
<gene>
    <name evidence="2" type="ORF">PL9214640185</name>
</gene>
<dbReference type="PANTHER" id="PTHR34610:SF3">
    <property type="entry name" value="SSL7007 PROTEIN"/>
    <property type="match status" value="1"/>
</dbReference>
<dbReference type="RefSeq" id="WP_072720655.1">
    <property type="nucleotide sequence ID" value="NZ_LN889812.1"/>
</dbReference>
<dbReference type="SMART" id="SM00670">
    <property type="entry name" value="PINc"/>
    <property type="match status" value="1"/>
</dbReference>
<dbReference type="Proteomes" id="UP000184315">
    <property type="component" value="Unassembled WGS sequence"/>
</dbReference>
<accession>A0A1J1LQ92</accession>